<name>A0A0W0YGC1_9GAMM</name>
<accession>A0A0W0YGC1</accession>
<feature type="compositionally biased region" description="Basic and acidic residues" evidence="1">
    <location>
        <begin position="1"/>
        <end position="15"/>
    </location>
</feature>
<dbReference type="EMBL" id="LNYU01000085">
    <property type="protein sequence ID" value="KTD55638.1"/>
    <property type="molecule type" value="Genomic_DNA"/>
</dbReference>
<sequence>MALTKNDPKSKDAEKNNVASANTSFKKRLQQLRAPVVEPKENVHEIVSEQVMFSKPN</sequence>
<evidence type="ECO:0000313" key="3">
    <source>
        <dbReference type="Proteomes" id="UP000054703"/>
    </source>
</evidence>
<feature type="region of interest" description="Disordered" evidence="1">
    <location>
        <begin position="1"/>
        <end position="26"/>
    </location>
</feature>
<evidence type="ECO:0000256" key="1">
    <source>
        <dbReference type="SAM" id="MobiDB-lite"/>
    </source>
</evidence>
<organism evidence="2 3">
    <name type="scientific">Legionella santicrucis</name>
    <dbReference type="NCBI Taxonomy" id="45074"/>
    <lineage>
        <taxon>Bacteria</taxon>
        <taxon>Pseudomonadati</taxon>
        <taxon>Pseudomonadota</taxon>
        <taxon>Gammaproteobacteria</taxon>
        <taxon>Legionellales</taxon>
        <taxon>Legionellaceae</taxon>
        <taxon>Legionella</taxon>
    </lineage>
</organism>
<proteinExistence type="predicted"/>
<keyword evidence="3" id="KW-1185">Reference proteome</keyword>
<dbReference type="Proteomes" id="UP000054703">
    <property type="component" value="Unassembled WGS sequence"/>
</dbReference>
<gene>
    <name evidence="2" type="ORF">Lsan_3190</name>
</gene>
<protein>
    <submittedName>
        <fullName evidence="2">Uncharacterized protein</fullName>
    </submittedName>
</protein>
<dbReference type="RefSeq" id="WP_157068317.1">
    <property type="nucleotide sequence ID" value="NZ_CAAAIH010000011.1"/>
</dbReference>
<comment type="caution">
    <text evidence="2">The sequence shown here is derived from an EMBL/GenBank/DDBJ whole genome shotgun (WGS) entry which is preliminary data.</text>
</comment>
<dbReference type="PATRIC" id="fig|45074.5.peg.3432"/>
<dbReference type="AlphaFoldDB" id="A0A0W0YGC1"/>
<reference evidence="2 3" key="1">
    <citation type="submission" date="2015-11" db="EMBL/GenBank/DDBJ databases">
        <title>Genomic analysis of 38 Legionella species identifies large and diverse effector repertoires.</title>
        <authorList>
            <person name="Burstein D."/>
            <person name="Amaro F."/>
            <person name="Zusman T."/>
            <person name="Lifshitz Z."/>
            <person name="Cohen O."/>
            <person name="Gilbert J.A."/>
            <person name="Pupko T."/>
            <person name="Shuman H.A."/>
            <person name="Segal G."/>
        </authorList>
    </citation>
    <scope>NUCLEOTIDE SEQUENCE [LARGE SCALE GENOMIC DNA]</scope>
    <source>
        <strain evidence="2 3">SC-63-C7</strain>
    </source>
</reference>
<evidence type="ECO:0000313" key="2">
    <source>
        <dbReference type="EMBL" id="KTD55638.1"/>
    </source>
</evidence>